<evidence type="ECO:0008006" key="3">
    <source>
        <dbReference type="Google" id="ProtNLM"/>
    </source>
</evidence>
<keyword evidence="2" id="KW-1185">Reference proteome</keyword>
<gene>
    <name evidence="1" type="ORF">pdam_00024102</name>
</gene>
<evidence type="ECO:0000313" key="2">
    <source>
        <dbReference type="Proteomes" id="UP000275408"/>
    </source>
</evidence>
<accession>A0A3M6V339</accession>
<dbReference type="AlphaFoldDB" id="A0A3M6V339"/>
<comment type="caution">
    <text evidence="1">The sequence shown here is derived from an EMBL/GenBank/DDBJ whole genome shotgun (WGS) entry which is preliminary data.</text>
</comment>
<dbReference type="STRING" id="46731.A0A3M6V339"/>
<proteinExistence type="predicted"/>
<protein>
    <recommendedName>
        <fullName evidence="3">Transposase Tc1-like domain-containing protein</fullName>
    </recommendedName>
</protein>
<organism evidence="1 2">
    <name type="scientific">Pocillopora damicornis</name>
    <name type="common">Cauliflower coral</name>
    <name type="synonym">Millepora damicornis</name>
    <dbReference type="NCBI Taxonomy" id="46731"/>
    <lineage>
        <taxon>Eukaryota</taxon>
        <taxon>Metazoa</taxon>
        <taxon>Cnidaria</taxon>
        <taxon>Anthozoa</taxon>
        <taxon>Hexacorallia</taxon>
        <taxon>Scleractinia</taxon>
        <taxon>Astrocoeniina</taxon>
        <taxon>Pocilloporidae</taxon>
        <taxon>Pocillopora</taxon>
    </lineage>
</organism>
<sequence length="104" mass="11855">MSEDDCYGCIKLPADANAFIEKQMPINDEGTSIQIKKQLAERGIVVNSLRRSRAKQGWTLQRTHYCQLIRVANKVKRLDHAQQILDSGDTFHNFIFSDECSVSL</sequence>
<reference evidence="1 2" key="1">
    <citation type="journal article" date="2018" name="Sci. Rep.">
        <title>Comparative analysis of the Pocillopora damicornis genome highlights role of immune system in coral evolution.</title>
        <authorList>
            <person name="Cunning R."/>
            <person name="Bay R.A."/>
            <person name="Gillette P."/>
            <person name="Baker A.C."/>
            <person name="Traylor-Knowles N."/>
        </authorList>
    </citation>
    <scope>NUCLEOTIDE SEQUENCE [LARGE SCALE GENOMIC DNA]</scope>
    <source>
        <strain evidence="1">RSMAS</strain>
        <tissue evidence="1">Whole animal</tissue>
    </source>
</reference>
<name>A0A3M6V339_POCDA</name>
<dbReference type="EMBL" id="RCHS01000165">
    <property type="protein sequence ID" value="RMX60366.1"/>
    <property type="molecule type" value="Genomic_DNA"/>
</dbReference>
<evidence type="ECO:0000313" key="1">
    <source>
        <dbReference type="EMBL" id="RMX60366.1"/>
    </source>
</evidence>
<dbReference type="Proteomes" id="UP000275408">
    <property type="component" value="Unassembled WGS sequence"/>
</dbReference>